<evidence type="ECO:0000256" key="1">
    <source>
        <dbReference type="SAM" id="MobiDB-lite"/>
    </source>
</evidence>
<feature type="compositionally biased region" description="Polar residues" evidence="1">
    <location>
        <begin position="40"/>
        <end position="50"/>
    </location>
</feature>
<protein>
    <submittedName>
        <fullName evidence="2">TNFRSF1A isoform 1</fullName>
    </submittedName>
</protein>
<feature type="region of interest" description="Disordered" evidence="1">
    <location>
        <begin position="98"/>
        <end position="122"/>
    </location>
</feature>
<evidence type="ECO:0000313" key="2">
    <source>
        <dbReference type="EMBL" id="PNI21348.1"/>
    </source>
</evidence>
<reference evidence="2 3" key="1">
    <citation type="submission" date="2017-12" db="EMBL/GenBank/DDBJ databases">
        <title>High-resolution comparative analysis of great ape genomes.</title>
        <authorList>
            <person name="Pollen A."/>
            <person name="Hastie A."/>
            <person name="Hormozdiari F."/>
            <person name="Dougherty M."/>
            <person name="Liu R."/>
            <person name="Chaisson M."/>
            <person name="Hoppe E."/>
            <person name="Hill C."/>
            <person name="Pang A."/>
            <person name="Hillier L."/>
            <person name="Baker C."/>
            <person name="Armstrong J."/>
            <person name="Shendure J."/>
            <person name="Paten B."/>
            <person name="Wilson R."/>
            <person name="Chao H."/>
            <person name="Schneider V."/>
            <person name="Ventura M."/>
            <person name="Kronenberg Z."/>
            <person name="Murali S."/>
            <person name="Gordon D."/>
            <person name="Cantsilieris S."/>
            <person name="Munson K."/>
            <person name="Nelson B."/>
            <person name="Raja A."/>
            <person name="Underwood J."/>
            <person name="Diekhans M."/>
            <person name="Fiddes I."/>
            <person name="Haussler D."/>
            <person name="Eichler E."/>
        </authorList>
    </citation>
    <scope>NUCLEOTIDE SEQUENCE [LARGE SCALE GENOMIC DNA]</scope>
    <source>
        <strain evidence="2">Yerkes chimp pedigree #C0471</strain>
    </source>
</reference>
<dbReference type="AlphaFoldDB" id="A0A2J8JF03"/>
<dbReference type="Proteomes" id="UP000236370">
    <property type="component" value="Unassembled WGS sequence"/>
</dbReference>
<dbReference type="EMBL" id="NBAG03000464">
    <property type="protein sequence ID" value="PNI21348.1"/>
    <property type="molecule type" value="Genomic_DNA"/>
</dbReference>
<organism evidence="2 3">
    <name type="scientific">Pan troglodytes</name>
    <name type="common">Chimpanzee</name>
    <dbReference type="NCBI Taxonomy" id="9598"/>
    <lineage>
        <taxon>Eukaryota</taxon>
        <taxon>Metazoa</taxon>
        <taxon>Chordata</taxon>
        <taxon>Craniata</taxon>
        <taxon>Vertebrata</taxon>
        <taxon>Euteleostomi</taxon>
        <taxon>Mammalia</taxon>
        <taxon>Eutheria</taxon>
        <taxon>Euarchontoglires</taxon>
        <taxon>Primates</taxon>
        <taxon>Haplorrhini</taxon>
        <taxon>Catarrhini</taxon>
        <taxon>Hominidae</taxon>
        <taxon>Pan</taxon>
    </lineage>
</organism>
<feature type="region of interest" description="Disordered" evidence="1">
    <location>
        <begin position="28"/>
        <end position="53"/>
    </location>
</feature>
<sequence>MGLSTVPDLLLPLEPTCTMTVQARGRIRTAGSVRAAPSPLQKTTSDTASAAPNAERKWVRWRSLLAQWTGTPCVAAGRTSTGIIGVKTFSSASIAASASMGPCTSPARRNRTPCAPAMQGSF</sequence>
<proteinExistence type="predicted"/>
<name>A0A2J8JF03_PANTR</name>
<evidence type="ECO:0000313" key="3">
    <source>
        <dbReference type="Proteomes" id="UP000236370"/>
    </source>
</evidence>
<comment type="caution">
    <text evidence="2">The sequence shown here is derived from an EMBL/GenBank/DDBJ whole genome shotgun (WGS) entry which is preliminary data.</text>
</comment>
<gene>
    <name evidence="2" type="ORF">CK820_G0048179</name>
</gene>
<accession>A0A2J8JF03</accession>